<evidence type="ECO:0000313" key="1">
    <source>
        <dbReference type="EMBL" id="BBH91794.1"/>
    </source>
</evidence>
<sequence length="123" mass="14218">MDVARSSVLASMKQFQAEVQRSIETIENIANPETNAARIAEAQQLADAERALRLAAESLLRPLRKRLGLSEMLRRSQSARWKRWSYRYNSFKPSTKNSLLRESGIIRSSLQVRRSIYRHCGRK</sequence>
<dbReference type="AlphaFoldDB" id="A0A455T349"/>
<accession>A0A455T349</accession>
<protein>
    <submittedName>
        <fullName evidence="1">Uncharacterized protein</fullName>
    </submittedName>
</protein>
<dbReference type="EMBL" id="AP019376">
    <property type="protein sequence ID" value="BBH91794.1"/>
    <property type="molecule type" value="Genomic_DNA"/>
</dbReference>
<reference evidence="1" key="1">
    <citation type="submission" date="2018-12" db="EMBL/GenBank/DDBJ databases">
        <title>Novel natural products biosynthetic potential of the class Ktedonobacteria.</title>
        <authorList>
            <person name="Zheng Y."/>
            <person name="Saitou A."/>
            <person name="Wang C.M."/>
            <person name="Toyoda A."/>
            <person name="Minakuchi Y."/>
            <person name="Sekiguchi Y."/>
            <person name="Ueda K."/>
            <person name="Takano H."/>
            <person name="Sakai Y."/>
            <person name="Yokota A."/>
            <person name="Yabe S."/>
        </authorList>
    </citation>
    <scope>NUCLEOTIDE SEQUENCE</scope>
    <source>
        <strain evidence="1">COM3</strain>
    </source>
</reference>
<name>A0A455T349_9CHLR</name>
<proteinExistence type="predicted"/>
<organism evidence="1">
    <name type="scientific">Thermosporothrix sp. COM3</name>
    <dbReference type="NCBI Taxonomy" id="2490863"/>
    <lineage>
        <taxon>Bacteria</taxon>
        <taxon>Bacillati</taxon>
        <taxon>Chloroflexota</taxon>
        <taxon>Ktedonobacteria</taxon>
        <taxon>Ktedonobacterales</taxon>
        <taxon>Thermosporotrichaceae</taxon>
        <taxon>Thermosporothrix</taxon>
    </lineage>
</organism>
<gene>
    <name evidence="1" type="ORF">KTC_65450</name>
</gene>